<dbReference type="EMBL" id="GBXM01043294">
    <property type="protein sequence ID" value="JAH65283.1"/>
    <property type="molecule type" value="Transcribed_RNA"/>
</dbReference>
<sequence>MLGFYGIDCRLSLPVSSVNRALLRLLCSLSPERLPLNLLSEMQNVMQAGVTVSSSYTTSLRS</sequence>
<proteinExistence type="predicted"/>
<name>A0A0E9UK09_ANGAN</name>
<reference evidence="1" key="1">
    <citation type="submission" date="2014-11" db="EMBL/GenBank/DDBJ databases">
        <authorList>
            <person name="Amaro Gonzalez C."/>
        </authorList>
    </citation>
    <scope>NUCLEOTIDE SEQUENCE</scope>
</reference>
<reference evidence="1" key="2">
    <citation type="journal article" date="2015" name="Fish Shellfish Immunol.">
        <title>Early steps in the European eel (Anguilla anguilla)-Vibrio vulnificus interaction in the gills: Role of the RtxA13 toxin.</title>
        <authorList>
            <person name="Callol A."/>
            <person name="Pajuelo D."/>
            <person name="Ebbesson L."/>
            <person name="Teles M."/>
            <person name="MacKenzie S."/>
            <person name="Amaro C."/>
        </authorList>
    </citation>
    <scope>NUCLEOTIDE SEQUENCE</scope>
</reference>
<dbReference type="AlphaFoldDB" id="A0A0E9UK09"/>
<accession>A0A0E9UK09</accession>
<evidence type="ECO:0000313" key="1">
    <source>
        <dbReference type="EMBL" id="JAH65283.1"/>
    </source>
</evidence>
<organism evidence="1">
    <name type="scientific">Anguilla anguilla</name>
    <name type="common">European freshwater eel</name>
    <name type="synonym">Muraena anguilla</name>
    <dbReference type="NCBI Taxonomy" id="7936"/>
    <lineage>
        <taxon>Eukaryota</taxon>
        <taxon>Metazoa</taxon>
        <taxon>Chordata</taxon>
        <taxon>Craniata</taxon>
        <taxon>Vertebrata</taxon>
        <taxon>Euteleostomi</taxon>
        <taxon>Actinopterygii</taxon>
        <taxon>Neopterygii</taxon>
        <taxon>Teleostei</taxon>
        <taxon>Anguilliformes</taxon>
        <taxon>Anguillidae</taxon>
        <taxon>Anguilla</taxon>
    </lineage>
</organism>
<protein>
    <submittedName>
        <fullName evidence="1">Uncharacterized protein</fullName>
    </submittedName>
</protein>